<feature type="transmembrane region" description="Helical" evidence="12">
    <location>
        <begin position="257"/>
        <end position="278"/>
    </location>
</feature>
<dbReference type="GO" id="GO:0046872">
    <property type="term" value="F:metal ion binding"/>
    <property type="evidence" value="ECO:0007669"/>
    <property type="project" value="UniProtKB-KW"/>
</dbReference>
<evidence type="ECO:0000256" key="6">
    <source>
        <dbReference type="ARBA" id="ARBA00022692"/>
    </source>
</evidence>
<protein>
    <submittedName>
        <fullName evidence="13">Cytochrome d ubiquinol oxidase, subunit II</fullName>
        <ecNumber evidence="13">1.10.3.-</ecNumber>
    </submittedName>
</protein>
<dbReference type="PANTHER" id="PTHR43141:SF5">
    <property type="entry name" value="CYTOCHROME BD-I UBIQUINOL OXIDASE SUBUNIT 2"/>
    <property type="match status" value="1"/>
</dbReference>
<reference evidence="14" key="1">
    <citation type="journal article" date="2013" name="Genome Announc.">
        <title>Complete Chromosome Sequence of Carnobacterium maltaromaticum LMA 28.</title>
        <authorList>
            <person name="Cailliez-Grimal C."/>
            <person name="Chaillou S."/>
            <person name="Anba-Mondoloni J."/>
            <person name="Loux V."/>
            <person name="Afzal M.I."/>
            <person name="Rahman A."/>
            <person name="Kergourlay G."/>
            <person name="Champomier-Verges M.C."/>
            <person name="Zagorec M."/>
            <person name="Dalgaard P."/>
            <person name="Leisner J.J."/>
            <person name="Prevost H."/>
            <person name="Revol-Junelles A.M."/>
            <person name="Borges F."/>
        </authorList>
    </citation>
    <scope>NUCLEOTIDE SEQUENCE</scope>
    <source>
        <strain evidence="14">LMA28</strain>
    </source>
</reference>
<dbReference type="GO" id="GO:0009055">
    <property type="term" value="F:electron transfer activity"/>
    <property type="evidence" value="ECO:0007669"/>
    <property type="project" value="TreeGrafter"/>
</dbReference>
<feature type="transmembrane region" description="Helical" evidence="12">
    <location>
        <begin position="203"/>
        <end position="221"/>
    </location>
</feature>
<dbReference type="NCBIfam" id="TIGR00203">
    <property type="entry name" value="cydB"/>
    <property type="match status" value="1"/>
</dbReference>
<feature type="transmembrane region" description="Helical" evidence="12">
    <location>
        <begin position="78"/>
        <end position="98"/>
    </location>
</feature>
<keyword evidence="11 12" id="KW-0472">Membrane</keyword>
<dbReference type="GO" id="GO:0070069">
    <property type="term" value="C:cytochrome complex"/>
    <property type="evidence" value="ECO:0007669"/>
    <property type="project" value="TreeGrafter"/>
</dbReference>
<keyword evidence="7" id="KW-0479">Metal-binding</keyword>
<evidence type="ECO:0000256" key="7">
    <source>
        <dbReference type="ARBA" id="ARBA00022723"/>
    </source>
</evidence>
<name>K8EEZ9_CARML</name>
<dbReference type="GO" id="GO:0005886">
    <property type="term" value="C:plasma membrane"/>
    <property type="evidence" value="ECO:0007669"/>
    <property type="project" value="UniProtKB-SubCell"/>
</dbReference>
<keyword evidence="3" id="KW-0813">Transport</keyword>
<keyword evidence="9 12" id="KW-1133">Transmembrane helix</keyword>
<dbReference type="EMBL" id="HE999757">
    <property type="protein sequence ID" value="CCO10358.2"/>
    <property type="molecule type" value="Genomic_DNA"/>
</dbReference>
<evidence type="ECO:0000313" key="13">
    <source>
        <dbReference type="EMBL" id="CCO10358.2"/>
    </source>
</evidence>
<dbReference type="GO" id="GO:0019646">
    <property type="term" value="P:aerobic electron transport chain"/>
    <property type="evidence" value="ECO:0007669"/>
    <property type="project" value="TreeGrafter"/>
</dbReference>
<sequence length="341" mass="38524">MADISGLQFFWFILIGVLFAGFFFLEGFDFGVGMSTRFLARDREERDQVIGTIGPFWDGNEVWLITAGGAMFASFPNWYAAVFSGYYLILFAILFGLIIRGVSFEFRHKMATEKGRHFWDWTLFFGSIIPPFFFGVLFTSMVSGMPLDADGNMMATFTDYFTPFSVVGGVAVTLLCFLHGLNYIRIKTLGDIRERAEALAKKLYILLFVGLVAFAGLLYFYTDFFTVHLVSTLVLLVIIILLSVMATYGAYKNKEMLSFITSGLTLIAVVALLFFGLFPRLMVSSLDPAYDLLIATGSSSPYTLKLMTWISLSILPFVLGYQGWSYYIFRQRISKEKAVKY</sequence>
<evidence type="ECO:0000256" key="8">
    <source>
        <dbReference type="ARBA" id="ARBA00022982"/>
    </source>
</evidence>
<evidence type="ECO:0000256" key="9">
    <source>
        <dbReference type="ARBA" id="ARBA00022989"/>
    </source>
</evidence>
<gene>
    <name evidence="13" type="primary">cydB</name>
    <name evidence="13" type="ORF">BN424_894</name>
</gene>
<keyword evidence="13" id="KW-0560">Oxidoreductase</keyword>
<feature type="transmembrane region" description="Helical" evidence="12">
    <location>
        <begin position="227"/>
        <end position="250"/>
    </location>
</feature>
<dbReference type="EC" id="1.10.3.-" evidence="13"/>
<dbReference type="InterPro" id="IPR003317">
    <property type="entry name" value="Cyt-d_oxidase_su2"/>
</dbReference>
<accession>K8EEZ9</accession>
<comment type="subcellular location">
    <subcellularLocation>
        <location evidence="1">Cell membrane</location>
        <topology evidence="1">Multi-pass membrane protein</topology>
    </subcellularLocation>
</comment>
<dbReference type="GO" id="GO:0016682">
    <property type="term" value="F:oxidoreductase activity, acting on diphenols and related substances as donors, oxygen as acceptor"/>
    <property type="evidence" value="ECO:0007669"/>
    <property type="project" value="TreeGrafter"/>
</dbReference>
<feature type="transmembrane region" description="Helical" evidence="12">
    <location>
        <begin position="7"/>
        <end position="25"/>
    </location>
</feature>
<keyword evidence="5" id="KW-0349">Heme</keyword>
<evidence type="ECO:0000256" key="4">
    <source>
        <dbReference type="ARBA" id="ARBA00022475"/>
    </source>
</evidence>
<proteinExistence type="inferred from homology"/>
<dbReference type="PANTHER" id="PTHR43141">
    <property type="entry name" value="CYTOCHROME BD2 SUBUNIT II"/>
    <property type="match status" value="1"/>
</dbReference>
<dbReference type="Pfam" id="PF02322">
    <property type="entry name" value="Cyt_bd_oxida_II"/>
    <property type="match status" value="1"/>
</dbReference>
<evidence type="ECO:0000256" key="2">
    <source>
        <dbReference type="ARBA" id="ARBA00007543"/>
    </source>
</evidence>
<evidence type="ECO:0000313" key="14">
    <source>
        <dbReference type="Proteomes" id="UP000000212"/>
    </source>
</evidence>
<dbReference type="AlphaFoldDB" id="K8EEZ9"/>
<keyword evidence="14" id="KW-1185">Reference proteome</keyword>
<dbReference type="KEGG" id="cml:BN424_894"/>
<feature type="transmembrane region" description="Helical" evidence="12">
    <location>
        <begin position="306"/>
        <end position="329"/>
    </location>
</feature>
<dbReference type="STRING" id="1234679.BN424_894"/>
<keyword evidence="4" id="KW-1003">Cell membrane</keyword>
<dbReference type="eggNOG" id="COG1294">
    <property type="taxonomic scope" value="Bacteria"/>
</dbReference>
<evidence type="ECO:0000256" key="11">
    <source>
        <dbReference type="ARBA" id="ARBA00023136"/>
    </source>
</evidence>
<feature type="transmembrane region" description="Helical" evidence="12">
    <location>
        <begin position="118"/>
        <end position="140"/>
    </location>
</feature>
<organism evidence="13 14">
    <name type="scientific">Carnobacterium maltaromaticum LMA28</name>
    <dbReference type="NCBI Taxonomy" id="1234679"/>
    <lineage>
        <taxon>Bacteria</taxon>
        <taxon>Bacillati</taxon>
        <taxon>Bacillota</taxon>
        <taxon>Bacilli</taxon>
        <taxon>Lactobacillales</taxon>
        <taxon>Carnobacteriaceae</taxon>
        <taxon>Carnobacterium</taxon>
    </lineage>
</organism>
<keyword evidence="10" id="KW-0408">Iron</keyword>
<keyword evidence="6 12" id="KW-0812">Transmembrane</keyword>
<keyword evidence="8" id="KW-0249">Electron transport</keyword>
<dbReference type="Proteomes" id="UP000000212">
    <property type="component" value="Chromosome"/>
</dbReference>
<dbReference type="HOGENOM" id="CLU_049294_0_1_9"/>
<dbReference type="OrthoDB" id="9776710at2"/>
<comment type="similarity">
    <text evidence="2">Belongs to the cytochrome ubiquinol oxidase subunit 2 family.</text>
</comment>
<evidence type="ECO:0000256" key="10">
    <source>
        <dbReference type="ARBA" id="ARBA00023004"/>
    </source>
</evidence>
<evidence type="ECO:0000256" key="1">
    <source>
        <dbReference type="ARBA" id="ARBA00004651"/>
    </source>
</evidence>
<feature type="transmembrane region" description="Helical" evidence="12">
    <location>
        <begin position="160"/>
        <end position="182"/>
    </location>
</feature>
<evidence type="ECO:0000256" key="5">
    <source>
        <dbReference type="ARBA" id="ARBA00022617"/>
    </source>
</evidence>
<dbReference type="PIRSF" id="PIRSF000267">
    <property type="entry name" value="Cyt_oxidse_sub2"/>
    <property type="match status" value="1"/>
</dbReference>
<evidence type="ECO:0000256" key="3">
    <source>
        <dbReference type="ARBA" id="ARBA00022448"/>
    </source>
</evidence>
<evidence type="ECO:0000256" key="12">
    <source>
        <dbReference type="SAM" id="Phobius"/>
    </source>
</evidence>